<dbReference type="Proteomes" id="UP001058974">
    <property type="component" value="Chromosome 5"/>
</dbReference>
<feature type="domain" description="Poly(A) RNA polymerase mitochondrial-like central palm" evidence="2">
    <location>
        <begin position="11"/>
        <end position="145"/>
    </location>
</feature>
<dbReference type="GO" id="GO:0031123">
    <property type="term" value="P:RNA 3'-end processing"/>
    <property type="evidence" value="ECO:0007669"/>
    <property type="project" value="TreeGrafter"/>
</dbReference>
<dbReference type="PANTHER" id="PTHR12271">
    <property type="entry name" value="POLY A POLYMERASE CID PAP -RELATED"/>
    <property type="match status" value="1"/>
</dbReference>
<evidence type="ECO:0000256" key="1">
    <source>
        <dbReference type="SAM" id="MobiDB-lite"/>
    </source>
</evidence>
<feature type="region of interest" description="Disordered" evidence="1">
    <location>
        <begin position="373"/>
        <end position="500"/>
    </location>
</feature>
<organism evidence="3 4">
    <name type="scientific">Pisum sativum</name>
    <name type="common">Garden pea</name>
    <name type="synonym">Lathyrus oleraceus</name>
    <dbReference type="NCBI Taxonomy" id="3888"/>
    <lineage>
        <taxon>Eukaryota</taxon>
        <taxon>Viridiplantae</taxon>
        <taxon>Streptophyta</taxon>
        <taxon>Embryophyta</taxon>
        <taxon>Tracheophyta</taxon>
        <taxon>Spermatophyta</taxon>
        <taxon>Magnoliopsida</taxon>
        <taxon>eudicotyledons</taxon>
        <taxon>Gunneridae</taxon>
        <taxon>Pentapetalae</taxon>
        <taxon>rosids</taxon>
        <taxon>fabids</taxon>
        <taxon>Fabales</taxon>
        <taxon>Fabaceae</taxon>
        <taxon>Papilionoideae</taxon>
        <taxon>50 kb inversion clade</taxon>
        <taxon>NPAAA clade</taxon>
        <taxon>Hologalegina</taxon>
        <taxon>IRL clade</taxon>
        <taxon>Fabeae</taxon>
        <taxon>Lathyrus</taxon>
    </lineage>
</organism>
<dbReference type="GO" id="GO:0050265">
    <property type="term" value="F:RNA uridylyltransferase activity"/>
    <property type="evidence" value="ECO:0007669"/>
    <property type="project" value="TreeGrafter"/>
</dbReference>
<dbReference type="AlphaFoldDB" id="A0A9D4WVG2"/>
<dbReference type="Gramene" id="Psat05G0363100-T1">
    <property type="protein sequence ID" value="KAI5407440.1"/>
    <property type="gene ID" value="KIW84_053631"/>
</dbReference>
<evidence type="ECO:0000259" key="2">
    <source>
        <dbReference type="Pfam" id="PF22600"/>
    </source>
</evidence>
<name>A0A9D4WVG2_PEA</name>
<gene>
    <name evidence="3" type="ORF">KIW84_053631</name>
</gene>
<comment type="caution">
    <text evidence="3">The sequence shown here is derived from an EMBL/GenBank/DDBJ whole genome shotgun (WGS) entry which is preliminary data.</text>
</comment>
<dbReference type="EMBL" id="JAMSHJ010000005">
    <property type="protein sequence ID" value="KAI5407440.1"/>
    <property type="molecule type" value="Genomic_DNA"/>
</dbReference>
<sequence>MNTHNMLGGVLNDILRMVTPSQEDWEIRLAIISDLRSTVESVESLRGATVEPFGSFVSNLFTRWGDLDISIELLNGSHIASAGKKQKQTLLVTFLKALRMKGGCMHFQFIPHARVPILKFKSARQGISCDVSINNLPGLMKSKFLLWINTIDVRFHDLVLVVKQWANAHKINNSKTGSFNSFTLSLLVIFHFQTCVPAIFPPLKDIYPTNMVDELRGVRVDAENLIAETCHGNINRFISNKLRPINRSSLPELFIDFLRKFAQIDSWAAEFGICTYTGQWEQIENNMRWLPKTSAIYVEDPFEQPENSGRSVSAGQLKKIGEAFLTTYNLLISNNQNQSSILTQLVPPHVLRLIAKPVIPYYNVRPSIPNYNGGYPHLTQPQVQRGLLPHPHSKRHVQNGRQGASSNGSTSKQGANSNGSTSKQGANSNGSTSKRGANSNGSTSKHRANSNGSTSKQGASSNGSTSKQGASSNGSTSSLPTKGRQSQQQQAWRPKAHTQA</sequence>
<proteinExistence type="predicted"/>
<dbReference type="Pfam" id="PF22600">
    <property type="entry name" value="MTPAP-like_central"/>
    <property type="match status" value="1"/>
</dbReference>
<dbReference type="Gene3D" id="1.10.1410.10">
    <property type="match status" value="1"/>
</dbReference>
<dbReference type="SUPFAM" id="SSF81631">
    <property type="entry name" value="PAP/OAS1 substrate-binding domain"/>
    <property type="match status" value="1"/>
</dbReference>
<dbReference type="InterPro" id="IPR054708">
    <property type="entry name" value="MTPAP-like_central"/>
</dbReference>
<accession>A0A9D4WVG2</accession>
<reference evidence="3 4" key="1">
    <citation type="journal article" date="2022" name="Nat. Genet.">
        <title>Improved pea reference genome and pan-genome highlight genomic features and evolutionary characteristics.</title>
        <authorList>
            <person name="Yang T."/>
            <person name="Liu R."/>
            <person name="Luo Y."/>
            <person name="Hu S."/>
            <person name="Wang D."/>
            <person name="Wang C."/>
            <person name="Pandey M.K."/>
            <person name="Ge S."/>
            <person name="Xu Q."/>
            <person name="Li N."/>
            <person name="Li G."/>
            <person name="Huang Y."/>
            <person name="Saxena R.K."/>
            <person name="Ji Y."/>
            <person name="Li M."/>
            <person name="Yan X."/>
            <person name="He Y."/>
            <person name="Liu Y."/>
            <person name="Wang X."/>
            <person name="Xiang C."/>
            <person name="Varshney R.K."/>
            <person name="Ding H."/>
            <person name="Gao S."/>
            <person name="Zong X."/>
        </authorList>
    </citation>
    <scope>NUCLEOTIDE SEQUENCE [LARGE SCALE GENOMIC DNA]</scope>
    <source>
        <strain evidence="3 4">cv. Zhongwan 6</strain>
    </source>
</reference>
<dbReference type="InterPro" id="IPR043519">
    <property type="entry name" value="NT_sf"/>
</dbReference>
<feature type="compositionally biased region" description="Polar residues" evidence="1">
    <location>
        <begin position="399"/>
        <end position="491"/>
    </location>
</feature>
<protein>
    <recommendedName>
        <fullName evidence="2">Poly(A) RNA polymerase mitochondrial-like central palm domain-containing protein</fullName>
    </recommendedName>
</protein>
<evidence type="ECO:0000313" key="3">
    <source>
        <dbReference type="EMBL" id="KAI5407440.1"/>
    </source>
</evidence>
<dbReference type="CDD" id="cd05402">
    <property type="entry name" value="NT_PAP_TUTase"/>
    <property type="match status" value="1"/>
</dbReference>
<keyword evidence="4" id="KW-1185">Reference proteome</keyword>
<dbReference type="Gene3D" id="3.30.460.10">
    <property type="entry name" value="Beta Polymerase, domain 2"/>
    <property type="match status" value="1"/>
</dbReference>
<dbReference type="OrthoDB" id="2274644at2759"/>
<evidence type="ECO:0000313" key="4">
    <source>
        <dbReference type="Proteomes" id="UP001058974"/>
    </source>
</evidence>
<dbReference type="PANTHER" id="PTHR12271:SF123">
    <property type="entry name" value="PROTEIN HESO1"/>
    <property type="match status" value="1"/>
</dbReference>
<dbReference type="SUPFAM" id="SSF81301">
    <property type="entry name" value="Nucleotidyltransferase"/>
    <property type="match status" value="1"/>
</dbReference>